<dbReference type="InterPro" id="IPR053183">
    <property type="entry name" value="ASL1"/>
</dbReference>
<accession>A0A8H6M5Z1</accession>
<dbReference type="Gene3D" id="3.20.20.80">
    <property type="entry name" value="Glycosidases"/>
    <property type="match status" value="1"/>
</dbReference>
<keyword evidence="2" id="KW-0378">Hydrolase</keyword>
<keyword evidence="3" id="KW-1185">Reference proteome</keyword>
<reference evidence="2 3" key="1">
    <citation type="submission" date="2020-07" db="EMBL/GenBank/DDBJ databases">
        <title>Comparative genomics of pyrophilous fungi reveals a link between fire events and developmental genes.</title>
        <authorList>
            <consortium name="DOE Joint Genome Institute"/>
            <person name="Steindorff A.S."/>
            <person name="Carver A."/>
            <person name="Calhoun S."/>
            <person name="Stillman K."/>
            <person name="Liu H."/>
            <person name="Lipzen A."/>
            <person name="Pangilinan J."/>
            <person name="Labutti K."/>
            <person name="Bruns T.D."/>
            <person name="Grigoriev I.V."/>
        </authorList>
    </citation>
    <scope>NUCLEOTIDE SEQUENCE [LARGE SCALE GENOMIC DNA]</scope>
    <source>
        <strain evidence="2 3">CBS 144469</strain>
    </source>
</reference>
<name>A0A8H6M5Z1_9AGAR</name>
<dbReference type="GO" id="GO:0071966">
    <property type="term" value="P:fungal-type cell wall polysaccharide metabolic process"/>
    <property type="evidence" value="ECO:0007669"/>
    <property type="project" value="TreeGrafter"/>
</dbReference>
<dbReference type="InterPro" id="IPR017853">
    <property type="entry name" value="GH"/>
</dbReference>
<proteinExistence type="predicted"/>
<dbReference type="AlphaFoldDB" id="A0A8H6M5Z1"/>
<evidence type="ECO:0000313" key="3">
    <source>
        <dbReference type="Proteomes" id="UP000521943"/>
    </source>
</evidence>
<dbReference type="Proteomes" id="UP000521943">
    <property type="component" value="Unassembled WGS sequence"/>
</dbReference>
<dbReference type="GO" id="GO:0009277">
    <property type="term" value="C:fungal-type cell wall"/>
    <property type="evidence" value="ECO:0007669"/>
    <property type="project" value="TreeGrafter"/>
</dbReference>
<dbReference type="PANTHER" id="PTHR34154:SF3">
    <property type="entry name" value="ALKALI-SENSITIVE LINKAGE PROTEIN 1"/>
    <property type="match status" value="1"/>
</dbReference>
<evidence type="ECO:0000259" key="1">
    <source>
        <dbReference type="Pfam" id="PF11790"/>
    </source>
</evidence>
<dbReference type="EMBL" id="JACGCI010000043">
    <property type="protein sequence ID" value="KAF6752627.1"/>
    <property type="molecule type" value="Genomic_DNA"/>
</dbReference>
<dbReference type="Pfam" id="PF11790">
    <property type="entry name" value="Glyco_hydro_cc"/>
    <property type="match status" value="1"/>
</dbReference>
<dbReference type="OrthoDB" id="5959761at2759"/>
<evidence type="ECO:0000313" key="2">
    <source>
        <dbReference type="EMBL" id="KAF6752627.1"/>
    </source>
</evidence>
<dbReference type="InterPro" id="IPR024655">
    <property type="entry name" value="Asl1_glyco_hydro_catalytic"/>
</dbReference>
<protein>
    <submittedName>
        <fullName evidence="2">Glycosyl hydrolase catalytic core-domain-containing protein</fullName>
    </submittedName>
</protein>
<organism evidence="2 3">
    <name type="scientific">Ephemerocybe angulata</name>
    <dbReference type="NCBI Taxonomy" id="980116"/>
    <lineage>
        <taxon>Eukaryota</taxon>
        <taxon>Fungi</taxon>
        <taxon>Dikarya</taxon>
        <taxon>Basidiomycota</taxon>
        <taxon>Agaricomycotina</taxon>
        <taxon>Agaricomycetes</taxon>
        <taxon>Agaricomycetidae</taxon>
        <taxon>Agaricales</taxon>
        <taxon>Agaricineae</taxon>
        <taxon>Psathyrellaceae</taxon>
        <taxon>Ephemerocybe</taxon>
    </lineage>
</organism>
<feature type="domain" description="Asl1-like glycosyl hydrolase catalytic" evidence="1">
    <location>
        <begin position="39"/>
        <end position="293"/>
    </location>
</feature>
<comment type="caution">
    <text evidence="2">The sequence shown here is derived from an EMBL/GenBank/DDBJ whole genome shotgun (WGS) entry which is preliminary data.</text>
</comment>
<dbReference type="GO" id="GO:0016787">
    <property type="term" value="F:hydrolase activity"/>
    <property type="evidence" value="ECO:0007669"/>
    <property type="project" value="UniProtKB-KW"/>
</dbReference>
<gene>
    <name evidence="2" type="ORF">DFP72DRAFT_815113</name>
</gene>
<dbReference type="PANTHER" id="PTHR34154">
    <property type="entry name" value="ALKALI-SENSITIVE LINKAGE PROTEIN 1"/>
    <property type="match status" value="1"/>
</dbReference>
<dbReference type="SUPFAM" id="SSF51445">
    <property type="entry name" value="(Trans)glycosidases"/>
    <property type="match status" value="1"/>
</dbReference>
<sequence length="338" mass="36890">MSLLGLAADLTYALGVAFDRRQTEGSGTSTNSTTSRKAGLAWPNADSVDMKQFTATGKVTWYYTWSVWPVATTGGGLQKTTNVDLEWVPMLWGNRTAGEFSSKIGDALKTTVGDGIGQVKAVLGMNEPEQPGQSNMTPEQGVEMWLQYMEPLRAMGLRLGSPAVSSGPNGKVWMQDFFKACNGRCSVDFIAMHWYGVNPDAFIAHLYDYYHTFNTTYPLWITEWACHNFVDSSSPCTSSNITDFLAKTQGFMDDTPWVERYSYFGAMKDLQGVNPVNALMDGKGVISSLGRQYIGASDGQPLDNGAGMTLCMGYPGSVLELWGLGWTVVCLLALLAGW</sequence>